<dbReference type="SUPFAM" id="SSF50494">
    <property type="entry name" value="Trypsin-like serine proteases"/>
    <property type="match status" value="1"/>
</dbReference>
<keyword evidence="10" id="KW-0378">Hydrolase</keyword>
<dbReference type="EC" id="3.4.21.107" evidence="4"/>
<dbReference type="Gene3D" id="2.30.42.10">
    <property type="match status" value="2"/>
</dbReference>
<feature type="binding site" evidence="15">
    <location>
        <begin position="228"/>
        <end position="230"/>
    </location>
    <ligand>
        <name>substrate</name>
    </ligand>
</feature>
<feature type="signal peptide" evidence="16">
    <location>
        <begin position="1"/>
        <end position="39"/>
    </location>
</feature>
<evidence type="ECO:0000259" key="17">
    <source>
        <dbReference type="PROSITE" id="PS50106"/>
    </source>
</evidence>
<dbReference type="PROSITE" id="PS50106">
    <property type="entry name" value="PDZ"/>
    <property type="match status" value="2"/>
</dbReference>
<dbReference type="InterPro" id="IPR036034">
    <property type="entry name" value="PDZ_sf"/>
</dbReference>
<evidence type="ECO:0000256" key="10">
    <source>
        <dbReference type="ARBA" id="ARBA00022801"/>
    </source>
</evidence>
<keyword evidence="19" id="KW-1185">Reference proteome</keyword>
<comment type="similarity">
    <text evidence="3">Belongs to the peptidase S1C family.</text>
</comment>
<dbReference type="RefSeq" id="WP_067560384.1">
    <property type="nucleotide sequence ID" value="NZ_LPXN01000181.1"/>
</dbReference>
<evidence type="ECO:0000256" key="11">
    <source>
        <dbReference type="ARBA" id="ARBA00022825"/>
    </source>
</evidence>
<protein>
    <recommendedName>
        <fullName evidence="5">Probable periplasmic serine endoprotease DegP-like</fullName>
        <ecNumber evidence="4">3.4.21.107</ecNumber>
    </recommendedName>
    <alternativeName>
        <fullName evidence="13">Protease Do</fullName>
    </alternativeName>
</protein>
<dbReference type="Pfam" id="PF13365">
    <property type="entry name" value="Trypsin_2"/>
    <property type="match status" value="1"/>
</dbReference>
<dbReference type="FunFam" id="2.40.10.120:FF:000007">
    <property type="entry name" value="Periplasmic serine endoprotease DegP-like"/>
    <property type="match status" value="1"/>
</dbReference>
<keyword evidence="9" id="KW-0574">Periplasm</keyword>
<dbReference type="InterPro" id="IPR009003">
    <property type="entry name" value="Peptidase_S1_PA"/>
</dbReference>
<evidence type="ECO:0000256" key="7">
    <source>
        <dbReference type="ARBA" id="ARBA00022729"/>
    </source>
</evidence>
<dbReference type="EMBL" id="LPXN01000181">
    <property type="protein sequence ID" value="KZC97009.1"/>
    <property type="molecule type" value="Genomic_DNA"/>
</dbReference>
<comment type="catalytic activity">
    <reaction evidence="1">
        <text>Acts on substrates that are at least partially unfolded. The cleavage site P1 residue is normally between a pair of hydrophobic residues, such as Val-|-Val.</text>
        <dbReference type="EC" id="3.4.21.107"/>
    </reaction>
</comment>
<evidence type="ECO:0000256" key="13">
    <source>
        <dbReference type="ARBA" id="ARBA00032850"/>
    </source>
</evidence>
<evidence type="ECO:0000256" key="9">
    <source>
        <dbReference type="ARBA" id="ARBA00022764"/>
    </source>
</evidence>
<feature type="active site" description="Charge relay system" evidence="14">
    <location>
        <position position="156"/>
    </location>
</feature>
<dbReference type="SMART" id="SM00228">
    <property type="entry name" value="PDZ"/>
    <property type="match status" value="2"/>
</dbReference>
<dbReference type="GO" id="GO:0004252">
    <property type="term" value="F:serine-type endopeptidase activity"/>
    <property type="evidence" value="ECO:0007669"/>
    <property type="project" value="InterPro"/>
</dbReference>
<evidence type="ECO:0000256" key="4">
    <source>
        <dbReference type="ARBA" id="ARBA00013035"/>
    </source>
</evidence>
<name>A0A154V6Y3_9PROT</name>
<dbReference type="InterPro" id="IPR001940">
    <property type="entry name" value="Peptidase_S1C"/>
</dbReference>
<evidence type="ECO:0000256" key="14">
    <source>
        <dbReference type="PIRSR" id="PIRSR611782-1"/>
    </source>
</evidence>
<evidence type="ECO:0000256" key="6">
    <source>
        <dbReference type="ARBA" id="ARBA00022670"/>
    </source>
</evidence>
<gene>
    <name evidence="18" type="ORF">AUP43_15345</name>
</gene>
<dbReference type="InterPro" id="IPR041489">
    <property type="entry name" value="PDZ_6"/>
</dbReference>
<dbReference type="PANTHER" id="PTHR22939:SF130">
    <property type="entry name" value="PERIPLASMIC SERINE ENDOPROTEASE DEGP-LIKE-RELATED"/>
    <property type="match status" value="1"/>
</dbReference>
<dbReference type="Pfam" id="PF13180">
    <property type="entry name" value="PDZ_2"/>
    <property type="match status" value="1"/>
</dbReference>
<dbReference type="STRING" id="580166.AUP43_15345"/>
<evidence type="ECO:0000256" key="8">
    <source>
        <dbReference type="ARBA" id="ARBA00022737"/>
    </source>
</evidence>
<dbReference type="SUPFAM" id="SSF50156">
    <property type="entry name" value="PDZ domain-like"/>
    <property type="match status" value="2"/>
</dbReference>
<feature type="domain" description="PDZ" evidence="17">
    <location>
        <begin position="384"/>
        <end position="474"/>
    </location>
</feature>
<feature type="domain" description="PDZ" evidence="17">
    <location>
        <begin position="269"/>
        <end position="365"/>
    </location>
</feature>
<proteinExistence type="inferred from homology"/>
<keyword evidence="11" id="KW-0720">Serine protease</keyword>
<evidence type="ECO:0000256" key="5">
    <source>
        <dbReference type="ARBA" id="ARBA00013958"/>
    </source>
</evidence>
<dbReference type="PANTHER" id="PTHR22939">
    <property type="entry name" value="SERINE PROTEASE FAMILY S1C HTRA-RELATED"/>
    <property type="match status" value="1"/>
</dbReference>
<sequence length="485" mass="50400">MFHKTFSSVSNRRKPAAARWSRRVAFAASGVIVWTAATAASAQVATDYADLAEKVTPAVVNISSTQEAKPAEGQPMPFAAPPGSPMEEFMKRFFEQMPQQRGGQPTTALGSGFIVDPEGYIVTNNHVIDGADKVSVKLPDGRDFDATVVGTDPQTDVALLKVKSDKALPFVSFGDSEKLRVGQAVLAVGNPFGLGGTVTAGIVSARGRDIHSGPYDDFIQTDAAINRGNSGGPMFNMDGQVVGVNSAIYSPNGGSVGIGFAIPANMVKQVVADLKTHGQVERGWLGVSIQPVTDDIAGALGMDEPKGALVASVSPDSPADKAKLKAGDVIVGYDGAAVGEVRDLPRLVAATPAGKSVEMQILRDGARRTVSTEIAKLKPQQTAAAEVKTDSVSGLGVTLSSLTEATRQRLDLAADATGVVITAVDPNGKAARQGLRPGDVIEKVGDIVVSKPGDVQQALSDGKRKAALLLINRAGDKRFVAIQLA</sequence>
<evidence type="ECO:0000313" key="19">
    <source>
        <dbReference type="Proteomes" id="UP000076400"/>
    </source>
</evidence>
<keyword evidence="8" id="KW-0677">Repeat</keyword>
<dbReference type="GO" id="GO:0042597">
    <property type="term" value="C:periplasmic space"/>
    <property type="evidence" value="ECO:0007669"/>
    <property type="project" value="UniProtKB-SubCell"/>
</dbReference>
<evidence type="ECO:0000313" key="18">
    <source>
        <dbReference type="EMBL" id="KZC97009.1"/>
    </source>
</evidence>
<evidence type="ECO:0000256" key="15">
    <source>
        <dbReference type="PIRSR" id="PIRSR611782-2"/>
    </source>
</evidence>
<evidence type="ECO:0000256" key="12">
    <source>
        <dbReference type="ARBA" id="ARBA00023016"/>
    </source>
</evidence>
<keyword evidence="6" id="KW-0645">Protease</keyword>
<dbReference type="InterPro" id="IPR011782">
    <property type="entry name" value="Pept_S1C_Do"/>
</dbReference>
<feature type="active site" description="Charge relay system" evidence="14">
    <location>
        <position position="230"/>
    </location>
</feature>
<evidence type="ECO:0000256" key="3">
    <source>
        <dbReference type="ARBA" id="ARBA00010541"/>
    </source>
</evidence>
<accession>A0A154V6Y3</accession>
<evidence type="ECO:0000256" key="16">
    <source>
        <dbReference type="SAM" id="SignalP"/>
    </source>
</evidence>
<dbReference type="Pfam" id="PF17820">
    <property type="entry name" value="PDZ_6"/>
    <property type="match status" value="1"/>
</dbReference>
<feature type="active site" description="Charge relay system" evidence="14">
    <location>
        <position position="126"/>
    </location>
</feature>
<feature type="binding site" evidence="15">
    <location>
        <position position="126"/>
    </location>
    <ligand>
        <name>substrate</name>
    </ligand>
</feature>
<comment type="caution">
    <text evidence="18">The sequence shown here is derived from an EMBL/GenBank/DDBJ whole genome shotgun (WGS) entry which is preliminary data.</text>
</comment>
<dbReference type="InterPro" id="IPR001478">
    <property type="entry name" value="PDZ"/>
</dbReference>
<keyword evidence="12" id="KW-0346">Stress response</keyword>
<feature type="binding site" evidence="15">
    <location>
        <position position="156"/>
    </location>
    <ligand>
        <name>substrate</name>
    </ligand>
</feature>
<dbReference type="Gene3D" id="2.40.10.120">
    <property type="match status" value="1"/>
</dbReference>
<dbReference type="Proteomes" id="UP000076400">
    <property type="component" value="Unassembled WGS sequence"/>
</dbReference>
<dbReference type="AlphaFoldDB" id="A0A154V6Y3"/>
<feature type="chain" id="PRO_5039277062" description="Probable periplasmic serine endoprotease DegP-like" evidence="16">
    <location>
        <begin position="40"/>
        <end position="485"/>
    </location>
</feature>
<organism evidence="18 19">
    <name type="scientific">Oceanibaculum pacificum</name>
    <dbReference type="NCBI Taxonomy" id="580166"/>
    <lineage>
        <taxon>Bacteria</taxon>
        <taxon>Pseudomonadati</taxon>
        <taxon>Pseudomonadota</taxon>
        <taxon>Alphaproteobacteria</taxon>
        <taxon>Rhodospirillales</taxon>
        <taxon>Oceanibaculaceae</taxon>
        <taxon>Oceanibaculum</taxon>
    </lineage>
</organism>
<dbReference type="PRINTS" id="PR00834">
    <property type="entry name" value="PROTEASES2C"/>
</dbReference>
<dbReference type="GO" id="GO:0006508">
    <property type="term" value="P:proteolysis"/>
    <property type="evidence" value="ECO:0007669"/>
    <property type="project" value="UniProtKB-KW"/>
</dbReference>
<dbReference type="OrthoDB" id="9758917at2"/>
<comment type="subcellular location">
    <subcellularLocation>
        <location evidence="2">Periplasm</location>
    </subcellularLocation>
</comment>
<evidence type="ECO:0000256" key="2">
    <source>
        <dbReference type="ARBA" id="ARBA00004418"/>
    </source>
</evidence>
<dbReference type="CDD" id="cd10839">
    <property type="entry name" value="cpPDZ1_DegP-like"/>
    <property type="match status" value="1"/>
</dbReference>
<reference evidence="18 19" key="1">
    <citation type="submission" date="2015-12" db="EMBL/GenBank/DDBJ databases">
        <title>Genome sequence of Oceanibaculum pacificum MCCC 1A02656.</title>
        <authorList>
            <person name="Lu L."/>
            <person name="Lai Q."/>
            <person name="Shao Z."/>
            <person name="Qian P."/>
        </authorList>
    </citation>
    <scope>NUCLEOTIDE SEQUENCE [LARGE SCALE GENOMIC DNA]</scope>
    <source>
        <strain evidence="18 19">MCCC 1A02656</strain>
    </source>
</reference>
<dbReference type="NCBIfam" id="TIGR02037">
    <property type="entry name" value="degP_htrA_DO"/>
    <property type="match status" value="1"/>
</dbReference>
<evidence type="ECO:0000256" key="1">
    <source>
        <dbReference type="ARBA" id="ARBA00001772"/>
    </source>
</evidence>
<keyword evidence="7 16" id="KW-0732">Signal</keyword>